<dbReference type="CDD" id="cd11056">
    <property type="entry name" value="CYP6-like"/>
    <property type="match status" value="1"/>
</dbReference>
<dbReference type="KEGG" id="nvi:100119813"/>
<dbReference type="GO" id="GO:0005506">
    <property type="term" value="F:iron ion binding"/>
    <property type="evidence" value="ECO:0007669"/>
    <property type="project" value="InterPro"/>
</dbReference>
<dbReference type="Proteomes" id="UP000002358">
    <property type="component" value="Chromosome 1"/>
</dbReference>
<evidence type="ECO:0000256" key="10">
    <source>
        <dbReference type="ARBA" id="ARBA00023002"/>
    </source>
</evidence>
<evidence type="ECO:0000256" key="14">
    <source>
        <dbReference type="PIRSR" id="PIRSR602403-1"/>
    </source>
</evidence>
<keyword evidence="9" id="KW-0492">Microsome</keyword>
<evidence type="ECO:0000256" key="15">
    <source>
        <dbReference type="RuleBase" id="RU000461"/>
    </source>
</evidence>
<dbReference type="InterPro" id="IPR001128">
    <property type="entry name" value="Cyt_P450"/>
</dbReference>
<dbReference type="PANTHER" id="PTHR24292">
    <property type="entry name" value="CYTOCHROME P450"/>
    <property type="match status" value="1"/>
</dbReference>
<keyword evidence="18" id="KW-1185">Reference proteome</keyword>
<evidence type="ECO:0000256" key="11">
    <source>
        <dbReference type="ARBA" id="ARBA00023004"/>
    </source>
</evidence>
<dbReference type="PROSITE" id="PS00086">
    <property type="entry name" value="CYTOCHROME_P450"/>
    <property type="match status" value="1"/>
</dbReference>
<evidence type="ECO:0000313" key="18">
    <source>
        <dbReference type="Proteomes" id="UP000002358"/>
    </source>
</evidence>
<evidence type="ECO:0000256" key="16">
    <source>
        <dbReference type="SAM" id="Phobius"/>
    </source>
</evidence>
<evidence type="ECO:0000256" key="9">
    <source>
        <dbReference type="ARBA" id="ARBA00022848"/>
    </source>
</evidence>
<dbReference type="GO" id="GO:0005789">
    <property type="term" value="C:endoplasmic reticulum membrane"/>
    <property type="evidence" value="ECO:0007669"/>
    <property type="project" value="UniProtKB-SubCell"/>
</dbReference>
<dbReference type="EnsemblMetazoa" id="XM_001603479">
    <property type="protein sequence ID" value="XP_001603529"/>
    <property type="gene ID" value="LOC100119813"/>
</dbReference>
<evidence type="ECO:0000256" key="6">
    <source>
        <dbReference type="ARBA" id="ARBA00022617"/>
    </source>
</evidence>
<dbReference type="AlphaFoldDB" id="A0A7M7G4Y3"/>
<dbReference type="GeneID" id="100119813"/>
<feature type="binding site" description="axial binding residue" evidence="14">
    <location>
        <position position="463"/>
    </location>
    <ligand>
        <name>heme</name>
        <dbReference type="ChEBI" id="CHEBI:30413"/>
    </ligand>
    <ligandPart>
        <name>Fe</name>
        <dbReference type="ChEBI" id="CHEBI:18248"/>
    </ligandPart>
</feature>
<evidence type="ECO:0000256" key="8">
    <source>
        <dbReference type="ARBA" id="ARBA00022824"/>
    </source>
</evidence>
<keyword evidence="11 14" id="KW-0408">Iron</keyword>
<evidence type="ECO:0000256" key="3">
    <source>
        <dbReference type="ARBA" id="ARBA00004174"/>
    </source>
</evidence>
<dbReference type="InterPro" id="IPR002403">
    <property type="entry name" value="Cyt_P450_E_grp-IV"/>
</dbReference>
<dbReference type="SMR" id="A0A7M7G4Y3"/>
<protein>
    <recommendedName>
        <fullName evidence="19">Cytochrome P450</fullName>
    </recommendedName>
</protein>
<keyword evidence="16" id="KW-1133">Transmembrane helix</keyword>
<comment type="function">
    <text evidence="2">May be involved in the metabolism of insect hormones and in the breakdown of synthetic insecticides.</text>
</comment>
<comment type="similarity">
    <text evidence="5 15">Belongs to the cytochrome P450 family.</text>
</comment>
<dbReference type="Pfam" id="PF00067">
    <property type="entry name" value="p450"/>
    <property type="match status" value="1"/>
</dbReference>
<dbReference type="OrthoDB" id="2789670at2759"/>
<evidence type="ECO:0000256" key="4">
    <source>
        <dbReference type="ARBA" id="ARBA00004406"/>
    </source>
</evidence>
<evidence type="ECO:0000313" key="17">
    <source>
        <dbReference type="EnsemblMetazoa" id="XP_001603529"/>
    </source>
</evidence>
<dbReference type="GO" id="GO:0004497">
    <property type="term" value="F:monooxygenase activity"/>
    <property type="evidence" value="ECO:0007669"/>
    <property type="project" value="UniProtKB-KW"/>
</dbReference>
<dbReference type="PANTHER" id="PTHR24292:SF100">
    <property type="entry name" value="CYTOCHROME P450 6A16, ISOFORM B-RELATED"/>
    <property type="match status" value="1"/>
</dbReference>
<comment type="subcellular location">
    <subcellularLocation>
        <location evidence="4">Endoplasmic reticulum membrane</location>
        <topology evidence="4">Peripheral membrane protein</topology>
    </subcellularLocation>
    <subcellularLocation>
        <location evidence="3">Microsome membrane</location>
        <topology evidence="3">Peripheral membrane protein</topology>
    </subcellularLocation>
</comment>
<feature type="transmembrane region" description="Helical" evidence="16">
    <location>
        <begin position="21"/>
        <end position="43"/>
    </location>
</feature>
<evidence type="ECO:0008006" key="19">
    <source>
        <dbReference type="Google" id="ProtNLM"/>
    </source>
</evidence>
<dbReference type="InterPro" id="IPR050476">
    <property type="entry name" value="Insect_CytP450_Detox"/>
</dbReference>
<dbReference type="GO" id="GO:0020037">
    <property type="term" value="F:heme binding"/>
    <property type="evidence" value="ECO:0007669"/>
    <property type="project" value="InterPro"/>
</dbReference>
<keyword evidence="16" id="KW-0812">Transmembrane</keyword>
<evidence type="ECO:0000256" key="7">
    <source>
        <dbReference type="ARBA" id="ARBA00022723"/>
    </source>
</evidence>
<dbReference type="RefSeq" id="XP_001603529.3">
    <property type="nucleotide sequence ID" value="XM_001603479.5"/>
</dbReference>
<dbReference type="FunCoup" id="A0A7M7G4Y3">
    <property type="interactions" value="288"/>
</dbReference>
<keyword evidence="8" id="KW-0256">Endoplasmic reticulum</keyword>
<evidence type="ECO:0000256" key="12">
    <source>
        <dbReference type="ARBA" id="ARBA00023033"/>
    </source>
</evidence>
<sequence>MLHVNNKLIKRVLKIKSSNAMEVGTLEIIIGLSVLSFIFHYYLTYHFDFWKKQNVVGPKPIPFFGNVKEILFGEIHAGLLMKRYYDQYKSEPMIGIYGNRTPSLILKDPSLIKDVMIRDFNVFPDRGFYVNAKADPVNQNLANLEHARWRPLRTKLTPIFTSGKLKEMFYLLVECANSFEKYVEKLIEKDEPVEVRELTSKFTIQAIGVCVLGLDTKALEENSQFRTYGRALFVPTIVNVGRILLQQLAPWIYESLGPFKTSEPVRFFAKSTKEIVEYRRKNKIRRNDFVGLLMDLQDQPNTLSNIDFSDEFLAGQILAFFAAGFETSSTTVSNALYELAFNQNIQDKLRNEIREEIERNNGQLTYDSIKRMKYLDKIYKETLRKYPPGSIIQRRSNAQYTFTGTKVTIPANTTLIIPVWAIHRDPDLYPDPDIFDPERFNEDNESSRHPMNYLPFGDGPHNCIAVRYSNYQTKVGLIAAINKFKVNVCDKTCISYQVEPRAIFTAPVGGIYLKISKVL</sequence>
<dbReference type="PRINTS" id="PR00385">
    <property type="entry name" value="P450"/>
</dbReference>
<keyword evidence="6 14" id="KW-0349">Heme</keyword>
<reference evidence="17" key="1">
    <citation type="submission" date="2021-01" db="UniProtKB">
        <authorList>
            <consortium name="EnsemblMetazoa"/>
        </authorList>
    </citation>
    <scope>IDENTIFICATION</scope>
</reference>
<comment type="cofactor">
    <cofactor evidence="1 14">
        <name>heme</name>
        <dbReference type="ChEBI" id="CHEBI:30413"/>
    </cofactor>
</comment>
<proteinExistence type="inferred from homology"/>
<name>A0A7M7G4Y3_NASVI</name>
<evidence type="ECO:0000256" key="2">
    <source>
        <dbReference type="ARBA" id="ARBA00003690"/>
    </source>
</evidence>
<evidence type="ECO:0000256" key="5">
    <source>
        <dbReference type="ARBA" id="ARBA00010617"/>
    </source>
</evidence>
<keyword evidence="7 14" id="KW-0479">Metal-binding</keyword>
<dbReference type="PRINTS" id="PR00465">
    <property type="entry name" value="EP450IV"/>
</dbReference>
<evidence type="ECO:0000256" key="1">
    <source>
        <dbReference type="ARBA" id="ARBA00001971"/>
    </source>
</evidence>
<keyword evidence="13 16" id="KW-0472">Membrane</keyword>
<dbReference type="InterPro" id="IPR036396">
    <property type="entry name" value="Cyt_P450_sf"/>
</dbReference>
<dbReference type="GO" id="GO:0016705">
    <property type="term" value="F:oxidoreductase activity, acting on paired donors, with incorporation or reduction of molecular oxygen"/>
    <property type="evidence" value="ECO:0007669"/>
    <property type="project" value="InterPro"/>
</dbReference>
<dbReference type="FunFam" id="1.10.630.10:FF:000042">
    <property type="entry name" value="Cytochrome P450"/>
    <property type="match status" value="1"/>
</dbReference>
<dbReference type="Gene3D" id="1.10.630.10">
    <property type="entry name" value="Cytochrome P450"/>
    <property type="match status" value="1"/>
</dbReference>
<dbReference type="InterPro" id="IPR017972">
    <property type="entry name" value="Cyt_P450_CS"/>
</dbReference>
<evidence type="ECO:0000256" key="13">
    <source>
        <dbReference type="ARBA" id="ARBA00023136"/>
    </source>
</evidence>
<accession>A0A7M7G4Y3</accession>
<dbReference type="InParanoid" id="A0A7M7G4Y3"/>
<keyword evidence="10 15" id="KW-0560">Oxidoreductase</keyword>
<keyword evidence="12 15" id="KW-0503">Monooxygenase</keyword>
<dbReference type="SUPFAM" id="SSF48264">
    <property type="entry name" value="Cytochrome P450"/>
    <property type="match status" value="1"/>
</dbReference>
<organism evidence="17 18">
    <name type="scientific">Nasonia vitripennis</name>
    <name type="common">Parasitic wasp</name>
    <dbReference type="NCBI Taxonomy" id="7425"/>
    <lineage>
        <taxon>Eukaryota</taxon>
        <taxon>Metazoa</taxon>
        <taxon>Ecdysozoa</taxon>
        <taxon>Arthropoda</taxon>
        <taxon>Hexapoda</taxon>
        <taxon>Insecta</taxon>
        <taxon>Pterygota</taxon>
        <taxon>Neoptera</taxon>
        <taxon>Endopterygota</taxon>
        <taxon>Hymenoptera</taxon>
        <taxon>Apocrita</taxon>
        <taxon>Proctotrupomorpha</taxon>
        <taxon>Chalcidoidea</taxon>
        <taxon>Pteromalidae</taxon>
        <taxon>Pteromalinae</taxon>
        <taxon>Nasonia</taxon>
    </lineage>
</organism>